<dbReference type="Proteomes" id="UP000709295">
    <property type="component" value="Unassembled WGS sequence"/>
</dbReference>
<accession>A0A8J5MII3</accession>
<protein>
    <submittedName>
        <fullName evidence="1">Uncharacterized protein</fullName>
    </submittedName>
</protein>
<keyword evidence="2" id="KW-1185">Reference proteome</keyword>
<comment type="caution">
    <text evidence="1">The sequence shown here is derived from an EMBL/GenBank/DDBJ whole genome shotgun (WGS) entry which is preliminary data.</text>
</comment>
<evidence type="ECO:0000313" key="2">
    <source>
        <dbReference type="Proteomes" id="UP000709295"/>
    </source>
</evidence>
<evidence type="ECO:0000313" key="1">
    <source>
        <dbReference type="EMBL" id="KAG6974748.1"/>
    </source>
</evidence>
<proteinExistence type="predicted"/>
<gene>
    <name evidence="1" type="ORF">JG688_00002898</name>
</gene>
<organism evidence="1 2">
    <name type="scientific">Phytophthora aleatoria</name>
    <dbReference type="NCBI Taxonomy" id="2496075"/>
    <lineage>
        <taxon>Eukaryota</taxon>
        <taxon>Sar</taxon>
        <taxon>Stramenopiles</taxon>
        <taxon>Oomycota</taxon>
        <taxon>Peronosporomycetes</taxon>
        <taxon>Peronosporales</taxon>
        <taxon>Peronosporaceae</taxon>
        <taxon>Phytophthora</taxon>
    </lineage>
</organism>
<name>A0A8J5MII3_9STRA</name>
<dbReference type="AlphaFoldDB" id="A0A8J5MII3"/>
<sequence>KLSHYTQLHLTVQKIATPSKRIFYRGSIGFYAFYDEVAGTYCSIDDTVYGLVNGLGTFDMNGSSLAQDTGSVDYRWSYCRLCIEDLC</sequence>
<reference evidence="1" key="1">
    <citation type="submission" date="2021-01" db="EMBL/GenBank/DDBJ databases">
        <title>Phytophthora aleatoria, a newly-described species from Pinus radiata is distinct from Phytophthora cactorum isolates based on comparative genomics.</title>
        <authorList>
            <person name="Mcdougal R."/>
            <person name="Panda P."/>
            <person name="Williams N."/>
            <person name="Studholme D.J."/>
        </authorList>
    </citation>
    <scope>NUCLEOTIDE SEQUENCE</scope>
    <source>
        <strain evidence="1">NZFS 4037</strain>
    </source>
</reference>
<feature type="non-terminal residue" evidence="1">
    <location>
        <position position="1"/>
    </location>
</feature>
<dbReference type="EMBL" id="JAENGY010000081">
    <property type="protein sequence ID" value="KAG6974748.1"/>
    <property type="molecule type" value="Genomic_DNA"/>
</dbReference>